<gene>
    <name evidence="1" type="ORF">AKJ57_06655</name>
</gene>
<evidence type="ECO:0000313" key="2">
    <source>
        <dbReference type="Proteomes" id="UP000070163"/>
    </source>
</evidence>
<comment type="caution">
    <text evidence="1">The sequence shown here is derived from an EMBL/GenBank/DDBJ whole genome shotgun (WGS) entry which is preliminary data.</text>
</comment>
<evidence type="ECO:0000313" key="1">
    <source>
        <dbReference type="EMBL" id="KXA88594.1"/>
    </source>
</evidence>
<name>A0A133U324_9EURY</name>
<sequence>MRKGSKIESSRKGVKFQCDCGWRGEVGKITDWEIEVDRDRAVRRCPNCGETKPEWGTFPFLKGVKKIAKGSLKKKIEEAGI</sequence>
<protein>
    <submittedName>
        <fullName evidence="1">Uncharacterized protein</fullName>
    </submittedName>
</protein>
<dbReference type="Proteomes" id="UP000070163">
    <property type="component" value="Unassembled WGS sequence"/>
</dbReference>
<proteinExistence type="predicted"/>
<accession>A0A133U324</accession>
<reference evidence="1 2" key="1">
    <citation type="journal article" date="2016" name="Sci. Rep.">
        <title>Metabolic traits of an uncultured archaeal lineage -MSBL1- from brine pools of the Red Sea.</title>
        <authorList>
            <person name="Mwirichia R."/>
            <person name="Alam I."/>
            <person name="Rashid M."/>
            <person name="Vinu M."/>
            <person name="Ba-Alawi W."/>
            <person name="Anthony Kamau A."/>
            <person name="Kamanda Ngugi D."/>
            <person name="Goker M."/>
            <person name="Klenk H.P."/>
            <person name="Bajic V."/>
            <person name="Stingl U."/>
        </authorList>
    </citation>
    <scope>NUCLEOTIDE SEQUENCE [LARGE SCALE GENOMIC DNA]</scope>
    <source>
        <strain evidence="1">SCGC-AAA259A05</strain>
    </source>
</reference>
<dbReference type="AlphaFoldDB" id="A0A133U324"/>
<keyword evidence="2" id="KW-1185">Reference proteome</keyword>
<dbReference type="EMBL" id="LHXJ01000143">
    <property type="protein sequence ID" value="KXA88594.1"/>
    <property type="molecule type" value="Genomic_DNA"/>
</dbReference>
<organism evidence="1 2">
    <name type="scientific">candidate division MSBL1 archaeon SCGC-AAA259A05</name>
    <dbReference type="NCBI Taxonomy" id="1698259"/>
    <lineage>
        <taxon>Archaea</taxon>
        <taxon>Methanobacteriati</taxon>
        <taxon>Methanobacteriota</taxon>
        <taxon>candidate division MSBL1</taxon>
    </lineage>
</organism>